<gene>
    <name evidence="1" type="ORF">S12H4_33675</name>
</gene>
<feature type="non-terminal residue" evidence="1">
    <location>
        <position position="1"/>
    </location>
</feature>
<dbReference type="AlphaFoldDB" id="X1T4V8"/>
<name>X1T4V8_9ZZZZ</name>
<comment type="caution">
    <text evidence="1">The sequence shown here is derived from an EMBL/GenBank/DDBJ whole genome shotgun (WGS) entry which is preliminary data.</text>
</comment>
<sequence length="182" mass="20900">EASRLPNPKELDAALGASLRFGWNTAVMKNYVDNRLNEYRVVETMKRRTGVEVPPPEAEPQRLARYAQCLVCGEMVEKERLNLPRVCDQCYTFSKYAVTQVGKGDEGMQRLFKALELQQAYDQRQRQFFMEKDLARAPIENPTDVSPVSNPIAEMEGPIVKPDHMTPEEWGKLKAMIRRDQP</sequence>
<protein>
    <submittedName>
        <fullName evidence="1">Uncharacterized protein</fullName>
    </submittedName>
</protein>
<accession>X1T4V8</accession>
<reference evidence="1" key="1">
    <citation type="journal article" date="2014" name="Front. Microbiol.">
        <title>High frequency of phylogenetically diverse reductive dehalogenase-homologous genes in deep subseafloor sedimentary metagenomes.</title>
        <authorList>
            <person name="Kawai M."/>
            <person name="Futagami T."/>
            <person name="Toyoda A."/>
            <person name="Takaki Y."/>
            <person name="Nishi S."/>
            <person name="Hori S."/>
            <person name="Arai W."/>
            <person name="Tsubouchi T."/>
            <person name="Morono Y."/>
            <person name="Uchiyama I."/>
            <person name="Ito T."/>
            <person name="Fujiyama A."/>
            <person name="Inagaki F."/>
            <person name="Takami H."/>
        </authorList>
    </citation>
    <scope>NUCLEOTIDE SEQUENCE</scope>
    <source>
        <strain evidence="1">Expedition CK06-06</strain>
    </source>
</reference>
<organism evidence="1">
    <name type="scientific">marine sediment metagenome</name>
    <dbReference type="NCBI Taxonomy" id="412755"/>
    <lineage>
        <taxon>unclassified sequences</taxon>
        <taxon>metagenomes</taxon>
        <taxon>ecological metagenomes</taxon>
    </lineage>
</organism>
<proteinExistence type="predicted"/>
<dbReference type="EMBL" id="BARW01019870">
    <property type="protein sequence ID" value="GAJ00274.1"/>
    <property type="molecule type" value="Genomic_DNA"/>
</dbReference>
<evidence type="ECO:0000313" key="1">
    <source>
        <dbReference type="EMBL" id="GAJ00274.1"/>
    </source>
</evidence>